<dbReference type="EMBL" id="CP019633">
    <property type="protein sequence ID" value="AQQ10427.1"/>
    <property type="molecule type" value="Genomic_DNA"/>
</dbReference>
<evidence type="ECO:0000313" key="3">
    <source>
        <dbReference type="Proteomes" id="UP000188273"/>
    </source>
</evidence>
<dbReference type="KEGG" id="pbu:L21SP3_02259"/>
<dbReference type="Proteomes" id="UP000188273">
    <property type="component" value="Chromosome"/>
</dbReference>
<keyword evidence="3" id="KW-1185">Reference proteome</keyword>
<evidence type="ECO:0000256" key="1">
    <source>
        <dbReference type="SAM" id="MobiDB-lite"/>
    </source>
</evidence>
<dbReference type="OrthoDB" id="287550at2"/>
<dbReference type="STRING" id="1940790.L21SP3_02259"/>
<feature type="compositionally biased region" description="Acidic residues" evidence="1">
    <location>
        <begin position="88"/>
        <end position="102"/>
    </location>
</feature>
<organism evidence="2 3">
    <name type="scientific">Sedimentisphaera cyanobacteriorum</name>
    <dbReference type="NCBI Taxonomy" id="1940790"/>
    <lineage>
        <taxon>Bacteria</taxon>
        <taxon>Pseudomonadati</taxon>
        <taxon>Planctomycetota</taxon>
        <taxon>Phycisphaerae</taxon>
        <taxon>Sedimentisphaerales</taxon>
        <taxon>Sedimentisphaeraceae</taxon>
        <taxon>Sedimentisphaera</taxon>
    </lineage>
</organism>
<dbReference type="AlphaFoldDB" id="A0A1Q2HSI3"/>
<reference evidence="3" key="1">
    <citation type="submission" date="2017-02" db="EMBL/GenBank/DDBJ databases">
        <title>Comparative genomics and description of representatives of a novel lineage of planctomycetes thriving in anoxic sediments.</title>
        <authorList>
            <person name="Spring S."/>
            <person name="Bunk B."/>
            <person name="Sproer C."/>
            <person name="Klenk H.-P."/>
        </authorList>
    </citation>
    <scope>NUCLEOTIDE SEQUENCE [LARGE SCALE GENOMIC DNA]</scope>
    <source>
        <strain evidence="3">L21-RPul-D3</strain>
    </source>
</reference>
<evidence type="ECO:0000313" key="2">
    <source>
        <dbReference type="EMBL" id="AQQ10427.1"/>
    </source>
</evidence>
<dbReference type="RefSeq" id="WP_077541622.1">
    <property type="nucleotide sequence ID" value="NZ_CP019633.1"/>
</dbReference>
<name>A0A1Q2HSI3_9BACT</name>
<sequence length="108" mass="12955">MIQCKDCKYCKEGANGELIFLCNPFKYIVEPECLQKWQIMKLNEMLSIQSSQARTNSKLNDIQDKIIKYVEREIDDFEDTEGWKYFEDQDDAPENPDWDGEDYEKYDF</sequence>
<accession>A0A1Q2HSI3</accession>
<protein>
    <submittedName>
        <fullName evidence="2">Uncharacterized protein</fullName>
    </submittedName>
</protein>
<gene>
    <name evidence="2" type="ORF">L21SP3_02259</name>
</gene>
<proteinExistence type="predicted"/>
<feature type="region of interest" description="Disordered" evidence="1">
    <location>
        <begin position="81"/>
        <end position="108"/>
    </location>
</feature>